<feature type="domain" description="Transposase IS110-like N-terminal" evidence="1">
    <location>
        <begin position="4"/>
        <end position="161"/>
    </location>
</feature>
<dbReference type="GO" id="GO:0006313">
    <property type="term" value="P:DNA transposition"/>
    <property type="evidence" value="ECO:0007669"/>
    <property type="project" value="InterPro"/>
</dbReference>
<feature type="domain" description="Transposase IS116/IS110/IS902 C-terminal" evidence="2">
    <location>
        <begin position="269"/>
        <end position="353"/>
    </location>
</feature>
<dbReference type="Pfam" id="PF01548">
    <property type="entry name" value="DEDD_Tnp_IS110"/>
    <property type="match status" value="1"/>
</dbReference>
<accession>A0A923MLM0</accession>
<comment type="caution">
    <text evidence="3">The sequence shown here is derived from an EMBL/GenBank/DDBJ whole genome shotgun (WGS) entry which is preliminary data.</text>
</comment>
<dbReference type="RefSeq" id="WP_187016325.1">
    <property type="nucleotide sequence ID" value="NZ_JACOQI010000038.1"/>
</dbReference>
<protein>
    <submittedName>
        <fullName evidence="3">IS110 family transposase</fullName>
    </submittedName>
</protein>
<dbReference type="EMBL" id="JACOQI010000038">
    <property type="protein sequence ID" value="MBC5772186.1"/>
    <property type="molecule type" value="Genomic_DNA"/>
</dbReference>
<dbReference type="GO" id="GO:0003677">
    <property type="term" value="F:DNA binding"/>
    <property type="evidence" value="ECO:0007669"/>
    <property type="project" value="InterPro"/>
</dbReference>
<dbReference type="PANTHER" id="PTHR33055:SF15">
    <property type="entry name" value="TRANSPOSASE-RELATED"/>
    <property type="match status" value="1"/>
</dbReference>
<dbReference type="NCBIfam" id="NF033542">
    <property type="entry name" value="transpos_IS110"/>
    <property type="match status" value="1"/>
</dbReference>
<evidence type="ECO:0000259" key="2">
    <source>
        <dbReference type="Pfam" id="PF02371"/>
    </source>
</evidence>
<dbReference type="InterPro" id="IPR047650">
    <property type="entry name" value="Transpos_IS110"/>
</dbReference>
<dbReference type="AlphaFoldDB" id="A0A923MLM0"/>
<keyword evidence="4" id="KW-1185">Reference proteome</keyword>
<dbReference type="InterPro" id="IPR002525">
    <property type="entry name" value="Transp_IS110-like_N"/>
</dbReference>
<name>A0A923MLM0_9FIRM</name>
<gene>
    <name evidence="3" type="ORF">H8Z83_18040</name>
</gene>
<dbReference type="GO" id="GO:0004803">
    <property type="term" value="F:transposase activity"/>
    <property type="evidence" value="ECO:0007669"/>
    <property type="project" value="InterPro"/>
</dbReference>
<dbReference type="Pfam" id="PF02371">
    <property type="entry name" value="Transposase_20"/>
    <property type="match status" value="1"/>
</dbReference>
<organism evidence="3 4">
    <name type="scientific">Dysosmobacter segnis</name>
    <dbReference type="NCBI Taxonomy" id="2763042"/>
    <lineage>
        <taxon>Bacteria</taxon>
        <taxon>Bacillati</taxon>
        <taxon>Bacillota</taxon>
        <taxon>Clostridia</taxon>
        <taxon>Eubacteriales</taxon>
        <taxon>Oscillospiraceae</taxon>
        <taxon>Dysosmobacter</taxon>
    </lineage>
</organism>
<dbReference type="Proteomes" id="UP000620327">
    <property type="component" value="Unassembled WGS sequence"/>
</dbReference>
<evidence type="ECO:0000313" key="3">
    <source>
        <dbReference type="EMBL" id="MBC5772186.1"/>
    </source>
</evidence>
<reference evidence="3" key="1">
    <citation type="submission" date="2020-08" db="EMBL/GenBank/DDBJ databases">
        <title>Genome public.</title>
        <authorList>
            <person name="Liu C."/>
            <person name="Sun Q."/>
        </authorList>
    </citation>
    <scope>NUCLEOTIDE SEQUENCE</scope>
    <source>
        <strain evidence="3">BX15</strain>
    </source>
</reference>
<sequence length="397" mass="44686">MYIVGIDIAKRKHEAAVIDGEGTVIIKPFSFTNNCSGYNRLLAMLTKAKLPLDEVSFAMEATGHYWLALFTRLQKEGFRVQVINPVQTNSIRSFYIRQAKTDPRDALLIAEVIRFGHFSESTLHPENIYELRELCRGRHAIVSMQADVKRKVVALLDQVFPEYETAFTNLFGDTSMAILQACPTPKELSGMPLEELCYLIEVSSHKRFRMAKAQELQALARNSFGFAMAGDVFSTMIRLYAKHLDFLKQQVREMDRKIAEIMDTLDTPITTITGIGPTLGAYILSEIGDISRFSSAAKLAAYAGIDPTMRQSGEYNGVRNRMSKRGSPYLRHAIWLAASSAVLHDPALKLYFQKKRDEGKPYMASVGHACRKMVSIIYAVMRDNKAYTPYIPNEISA</sequence>
<dbReference type="PANTHER" id="PTHR33055">
    <property type="entry name" value="TRANSPOSASE FOR INSERTION SEQUENCE ELEMENT IS1111A"/>
    <property type="match status" value="1"/>
</dbReference>
<evidence type="ECO:0000259" key="1">
    <source>
        <dbReference type="Pfam" id="PF01548"/>
    </source>
</evidence>
<dbReference type="InterPro" id="IPR003346">
    <property type="entry name" value="Transposase_20"/>
</dbReference>
<proteinExistence type="predicted"/>
<evidence type="ECO:0000313" key="4">
    <source>
        <dbReference type="Proteomes" id="UP000620327"/>
    </source>
</evidence>